<proteinExistence type="predicted"/>
<dbReference type="SMART" id="SM00530">
    <property type="entry name" value="HTH_XRE"/>
    <property type="match status" value="1"/>
</dbReference>
<dbReference type="SUPFAM" id="SSF47413">
    <property type="entry name" value="lambda repressor-like DNA-binding domains"/>
    <property type="match status" value="1"/>
</dbReference>
<accession>A0ABV4DWE1</accession>
<sequence>MLLIKKYRLAKNITLRELSILAGCSYGYLSQLENGKRRNPSWKLTKKIARALRICPITLLGGYCSRFCNPKCYYYKKYFE</sequence>
<organism evidence="2 3">
    <name type="scientific">Clostridium lapidicellarium</name>
    <dbReference type="NCBI Taxonomy" id="3240931"/>
    <lineage>
        <taxon>Bacteria</taxon>
        <taxon>Bacillati</taxon>
        <taxon>Bacillota</taxon>
        <taxon>Clostridia</taxon>
        <taxon>Eubacteriales</taxon>
        <taxon>Clostridiaceae</taxon>
        <taxon>Clostridium</taxon>
    </lineage>
</organism>
<dbReference type="CDD" id="cd00093">
    <property type="entry name" value="HTH_XRE"/>
    <property type="match status" value="1"/>
</dbReference>
<gene>
    <name evidence="2" type="ORF">AB8S09_06645</name>
</gene>
<evidence type="ECO:0000313" key="2">
    <source>
        <dbReference type="EMBL" id="MEY8763317.1"/>
    </source>
</evidence>
<protein>
    <submittedName>
        <fullName evidence="2">Helix-turn-helix domain-containing protein</fullName>
    </submittedName>
</protein>
<dbReference type="Gene3D" id="1.10.260.40">
    <property type="entry name" value="lambda repressor-like DNA-binding domains"/>
    <property type="match status" value="1"/>
</dbReference>
<dbReference type="Pfam" id="PF01381">
    <property type="entry name" value="HTH_3"/>
    <property type="match status" value="1"/>
</dbReference>
<reference evidence="2 3" key="1">
    <citation type="submission" date="2024-08" db="EMBL/GenBank/DDBJ databases">
        <title>Clostridium lapicellarii sp. nov., and Clostridium renhuaiense sp. nov., two species isolated from the mud in a fermentation cellar used for producing sauce-flavour Chinese liquors.</title>
        <authorList>
            <person name="Yang F."/>
            <person name="Wang H."/>
            <person name="Chen L.Q."/>
            <person name="Zhou N."/>
            <person name="Lu J.J."/>
            <person name="Pu X.X."/>
            <person name="Wan B."/>
            <person name="Wang L."/>
            <person name="Liu S.J."/>
        </authorList>
    </citation>
    <scope>NUCLEOTIDE SEQUENCE [LARGE SCALE GENOMIC DNA]</scope>
    <source>
        <strain evidence="2 3">MT-113</strain>
    </source>
</reference>
<dbReference type="RefSeq" id="WP_369868719.1">
    <property type="nucleotide sequence ID" value="NZ_JBGFFE010000007.1"/>
</dbReference>
<name>A0ABV4DWE1_9CLOT</name>
<dbReference type="PROSITE" id="PS50943">
    <property type="entry name" value="HTH_CROC1"/>
    <property type="match status" value="1"/>
</dbReference>
<dbReference type="InterPro" id="IPR001387">
    <property type="entry name" value="Cro/C1-type_HTH"/>
</dbReference>
<keyword evidence="3" id="KW-1185">Reference proteome</keyword>
<dbReference type="EMBL" id="JBGFFE010000007">
    <property type="protein sequence ID" value="MEY8763317.1"/>
    <property type="molecule type" value="Genomic_DNA"/>
</dbReference>
<evidence type="ECO:0000259" key="1">
    <source>
        <dbReference type="PROSITE" id="PS50943"/>
    </source>
</evidence>
<dbReference type="Proteomes" id="UP001565220">
    <property type="component" value="Unassembled WGS sequence"/>
</dbReference>
<feature type="domain" description="HTH cro/C1-type" evidence="1">
    <location>
        <begin position="4"/>
        <end position="60"/>
    </location>
</feature>
<dbReference type="InterPro" id="IPR010982">
    <property type="entry name" value="Lambda_DNA-bd_dom_sf"/>
</dbReference>
<evidence type="ECO:0000313" key="3">
    <source>
        <dbReference type="Proteomes" id="UP001565220"/>
    </source>
</evidence>
<comment type="caution">
    <text evidence="2">The sequence shown here is derived from an EMBL/GenBank/DDBJ whole genome shotgun (WGS) entry which is preliminary data.</text>
</comment>